<feature type="transmembrane region" description="Helical" evidence="1">
    <location>
        <begin position="12"/>
        <end position="34"/>
    </location>
</feature>
<evidence type="ECO:0000313" key="3">
    <source>
        <dbReference type="EMBL" id="CBL16986.1"/>
    </source>
</evidence>
<evidence type="ECO:0000313" key="4">
    <source>
        <dbReference type="Proteomes" id="UP000007054"/>
    </source>
</evidence>
<protein>
    <submittedName>
        <fullName evidence="3">Transcriptional regulator</fullName>
    </submittedName>
</protein>
<keyword evidence="1" id="KW-1133">Transmembrane helix</keyword>
<keyword evidence="1" id="KW-0812">Transmembrane</keyword>
<name>D4LBJ1_RUMC1</name>
<dbReference type="Gene3D" id="3.40.630.190">
    <property type="entry name" value="LCP protein"/>
    <property type="match status" value="1"/>
</dbReference>
<dbReference type="HOGENOM" id="CLU_979652_0_0_9"/>
<sequence length="284" mass="31333">MKKNTGSIAIPFLITLLVSFVIIGGIIFFLFGGFGGGGDSLKQLEPEITLISEEDQFNLFCVLDTEESDKPVCYMIFRFNPVAKRNTCIALPANLAVNNNGASTKLDNVYHMSGVTAARDAAAAALNMALDRYMVFDSTSFQKLCSILGGVECIVDEKIVGLQESDKMQYLGGSQIQLYLTYPDFTGGEAQRMVVVDSTIAEMLNQTDGSRISETLDRSFSTIINLVKDSDVTAQDYKNRKHAMKYMLEYAPGSTGYYYLSLQQTGDLLTIPENTLKNMQEMVK</sequence>
<accession>D4LBJ1</accession>
<dbReference type="STRING" id="213810.RUM_07970"/>
<organism evidence="3 4">
    <name type="scientific">Ruminococcus champanellensis (strain DSM 18848 / JCM 17042 / KCTC 15320 / 18P13)</name>
    <dbReference type="NCBI Taxonomy" id="213810"/>
    <lineage>
        <taxon>Bacteria</taxon>
        <taxon>Bacillati</taxon>
        <taxon>Bacillota</taxon>
        <taxon>Clostridia</taxon>
        <taxon>Eubacteriales</taxon>
        <taxon>Oscillospiraceae</taxon>
        <taxon>Ruminococcus</taxon>
    </lineage>
</organism>
<feature type="domain" description="Cell envelope-related transcriptional attenuator" evidence="2">
    <location>
        <begin position="75"/>
        <end position="161"/>
    </location>
</feature>
<reference evidence="3" key="1">
    <citation type="submission" date="2010-03" db="EMBL/GenBank/DDBJ databases">
        <title>The genome sequence of Ruminococcus sp. 18P13.</title>
        <authorList>
            <consortium name="metaHIT consortium -- http://www.metahit.eu/"/>
            <person name="Pajon A."/>
            <person name="Turner K."/>
            <person name="Parkhill J."/>
            <person name="Bernalier A."/>
        </authorList>
    </citation>
    <scope>NUCLEOTIDE SEQUENCE [LARGE SCALE GENOMIC DNA]</scope>
    <source>
        <strain evidence="3">Type strain: 18P13</strain>
    </source>
</reference>
<dbReference type="EMBL" id="FP929052">
    <property type="protein sequence ID" value="CBL16986.1"/>
    <property type="molecule type" value="Genomic_DNA"/>
</dbReference>
<dbReference type="Pfam" id="PF03816">
    <property type="entry name" value="LytR_cpsA_psr"/>
    <property type="match status" value="1"/>
</dbReference>
<reference evidence="3" key="2">
    <citation type="submission" date="2010-03" db="EMBL/GenBank/DDBJ databases">
        <authorList>
            <person name="Pajon A."/>
        </authorList>
    </citation>
    <scope>NUCLEOTIDE SEQUENCE</scope>
    <source>
        <strain evidence="3">Type strain: 18P13</strain>
    </source>
</reference>
<keyword evidence="1" id="KW-0472">Membrane</keyword>
<evidence type="ECO:0000259" key="2">
    <source>
        <dbReference type="Pfam" id="PF03816"/>
    </source>
</evidence>
<proteinExistence type="predicted"/>
<dbReference type="AlphaFoldDB" id="D4LBJ1"/>
<dbReference type="KEGG" id="rch:RUM_07970"/>
<dbReference type="InterPro" id="IPR004474">
    <property type="entry name" value="LytR_CpsA_psr"/>
</dbReference>
<dbReference type="PATRIC" id="fig|213810.4.peg.712"/>
<keyword evidence="4" id="KW-1185">Reference proteome</keyword>
<gene>
    <name evidence="3" type="ordered locus">RUM_07970</name>
</gene>
<dbReference type="Proteomes" id="UP000007054">
    <property type="component" value="Chromosome"/>
</dbReference>
<evidence type="ECO:0000256" key="1">
    <source>
        <dbReference type="SAM" id="Phobius"/>
    </source>
</evidence>